<accession>A0A323UXY4</accession>
<protein>
    <submittedName>
        <fullName evidence="1">Uncharacterized protein</fullName>
    </submittedName>
</protein>
<dbReference type="RefSeq" id="WP_110523373.1">
    <property type="nucleotide sequence ID" value="NZ_QKOE01000003.1"/>
</dbReference>
<name>A0A323UXY4_9RHOO</name>
<dbReference type="Proteomes" id="UP000248259">
    <property type="component" value="Unassembled WGS sequence"/>
</dbReference>
<evidence type="ECO:0000313" key="2">
    <source>
        <dbReference type="Proteomes" id="UP000248259"/>
    </source>
</evidence>
<reference evidence="1 2" key="1">
    <citation type="submission" date="2018-06" db="EMBL/GenBank/DDBJ databases">
        <title>Azoarcus communis strain SWub3 genome.</title>
        <authorList>
            <person name="Zorraquino Salvo V."/>
            <person name="Toubiana D."/>
            <person name="Blumwald E."/>
        </authorList>
    </citation>
    <scope>NUCLEOTIDE SEQUENCE [LARGE SCALE GENOMIC DNA]</scope>
    <source>
        <strain evidence="1 2">SWub3</strain>
    </source>
</reference>
<dbReference type="AlphaFoldDB" id="A0A323UXY4"/>
<organism evidence="1 2">
    <name type="scientific">Parazoarcus communis SWub3 = DSM 12120</name>
    <dbReference type="NCBI Taxonomy" id="1121029"/>
    <lineage>
        <taxon>Bacteria</taxon>
        <taxon>Pseudomonadati</taxon>
        <taxon>Pseudomonadota</taxon>
        <taxon>Betaproteobacteria</taxon>
        <taxon>Rhodocyclales</taxon>
        <taxon>Zoogloeaceae</taxon>
        <taxon>Parazoarcus</taxon>
    </lineage>
</organism>
<keyword evidence="2" id="KW-1185">Reference proteome</keyword>
<comment type="caution">
    <text evidence="1">The sequence shown here is derived from an EMBL/GenBank/DDBJ whole genome shotgun (WGS) entry which is preliminary data.</text>
</comment>
<dbReference type="EMBL" id="QKOE01000003">
    <property type="protein sequence ID" value="PZA17357.1"/>
    <property type="molecule type" value="Genomic_DNA"/>
</dbReference>
<sequence length="324" mass="35687">MSQAPLAPPAPRTTPTSLDDTLRALCATVTPLPGHALLLDALRRQGGPEFTPRLSRGGWFRPGRILDADGNTVADSALEWLEQAWADCGEDGASFTDEYAEAGLVITLEQGVSHYLVAPASRAPDDYLQLEIEELQEVISHAVGGRGPAIDSVEALLDRPADAPPPQPLAAPRYRFRRLTDMRGFISRLDLQAGSPPPVLRFLRDWASSSAGQQRNFCDHWVLALSEHLDRFRQPRAGAVPVAAHAPQWHGTPGLRGTPLAQQLHDYDRAAGYGFAWYFHMISAHRVPRNVAPDVFADLQDDMAYLPERDAALIHAWMREPYSI</sequence>
<proteinExistence type="predicted"/>
<dbReference type="OrthoDB" id="9076234at2"/>
<evidence type="ECO:0000313" key="1">
    <source>
        <dbReference type="EMBL" id="PZA17357.1"/>
    </source>
</evidence>
<gene>
    <name evidence="1" type="ORF">DNK49_05705</name>
</gene>